<dbReference type="SUPFAM" id="SSF49854">
    <property type="entry name" value="Spermadhesin, CUB domain"/>
    <property type="match status" value="1"/>
</dbReference>
<evidence type="ECO:0000256" key="6">
    <source>
        <dbReference type="SAM" id="SignalP"/>
    </source>
</evidence>
<feature type="transmembrane region" description="Helical" evidence="5">
    <location>
        <begin position="311"/>
        <end position="332"/>
    </location>
</feature>
<keyword evidence="6" id="KW-0732">Signal</keyword>
<organism evidence="9 10">
    <name type="scientific">Ditylenchus destructor</name>
    <dbReference type="NCBI Taxonomy" id="166010"/>
    <lineage>
        <taxon>Eukaryota</taxon>
        <taxon>Metazoa</taxon>
        <taxon>Ecdysozoa</taxon>
        <taxon>Nematoda</taxon>
        <taxon>Chromadorea</taxon>
        <taxon>Rhabditida</taxon>
        <taxon>Tylenchina</taxon>
        <taxon>Tylenchomorpha</taxon>
        <taxon>Sphaerularioidea</taxon>
        <taxon>Anguinidae</taxon>
        <taxon>Anguininae</taxon>
        <taxon>Ditylenchus</taxon>
    </lineage>
</organism>
<dbReference type="PANTHER" id="PTHR24251">
    <property type="entry name" value="OVOCHYMASE-RELATED"/>
    <property type="match status" value="1"/>
</dbReference>
<keyword evidence="5" id="KW-0812">Transmembrane</keyword>
<dbReference type="CDD" id="cd00037">
    <property type="entry name" value="CLECT"/>
    <property type="match status" value="1"/>
</dbReference>
<evidence type="ECO:0000313" key="9">
    <source>
        <dbReference type="EMBL" id="KAI1717319.1"/>
    </source>
</evidence>
<evidence type="ECO:0000256" key="3">
    <source>
        <dbReference type="PROSITE-ProRule" id="PRU00059"/>
    </source>
</evidence>
<evidence type="ECO:0000256" key="4">
    <source>
        <dbReference type="SAM" id="MobiDB-lite"/>
    </source>
</evidence>
<dbReference type="InterPro" id="IPR016186">
    <property type="entry name" value="C-type_lectin-like/link_sf"/>
</dbReference>
<dbReference type="SUPFAM" id="SSF56436">
    <property type="entry name" value="C-type lectin-like"/>
    <property type="match status" value="1"/>
</dbReference>
<dbReference type="SMART" id="SM00034">
    <property type="entry name" value="CLECT"/>
    <property type="match status" value="1"/>
</dbReference>
<keyword evidence="10" id="KW-1185">Reference proteome</keyword>
<feature type="signal peptide" evidence="6">
    <location>
        <begin position="1"/>
        <end position="25"/>
    </location>
</feature>
<dbReference type="Proteomes" id="UP001201812">
    <property type="component" value="Unassembled WGS sequence"/>
</dbReference>
<keyword evidence="5" id="KW-1133">Transmembrane helix</keyword>
<dbReference type="SMART" id="SM00042">
    <property type="entry name" value="CUB"/>
    <property type="match status" value="1"/>
</dbReference>
<dbReference type="Gene3D" id="3.10.100.10">
    <property type="entry name" value="Mannose-Binding Protein A, subunit A"/>
    <property type="match status" value="1"/>
</dbReference>
<dbReference type="InterPro" id="IPR000859">
    <property type="entry name" value="CUB_dom"/>
</dbReference>
<dbReference type="AlphaFoldDB" id="A0AAD4N9M9"/>
<protein>
    <submittedName>
        <fullName evidence="9">CUB domain-containing protein</fullName>
    </submittedName>
</protein>
<feature type="domain" description="C-type lectin" evidence="8">
    <location>
        <begin position="163"/>
        <end position="282"/>
    </location>
</feature>
<evidence type="ECO:0000259" key="7">
    <source>
        <dbReference type="PROSITE" id="PS01180"/>
    </source>
</evidence>
<dbReference type="EMBL" id="JAKKPZ010000009">
    <property type="protein sequence ID" value="KAI1717319.1"/>
    <property type="molecule type" value="Genomic_DNA"/>
</dbReference>
<feature type="chain" id="PRO_5042115655" evidence="6">
    <location>
        <begin position="26"/>
        <end position="505"/>
    </location>
</feature>
<dbReference type="InterPro" id="IPR035914">
    <property type="entry name" value="Sperma_CUB_dom_sf"/>
</dbReference>
<dbReference type="PROSITE" id="PS50041">
    <property type="entry name" value="C_TYPE_LECTIN_2"/>
    <property type="match status" value="1"/>
</dbReference>
<evidence type="ECO:0000256" key="2">
    <source>
        <dbReference type="ARBA" id="ARBA00023157"/>
    </source>
</evidence>
<accession>A0AAD4N9M9</accession>
<feature type="compositionally biased region" description="Polar residues" evidence="4">
    <location>
        <begin position="366"/>
        <end position="377"/>
    </location>
</feature>
<feature type="compositionally biased region" description="Basic and acidic residues" evidence="4">
    <location>
        <begin position="414"/>
        <end position="430"/>
    </location>
</feature>
<feature type="compositionally biased region" description="Polar residues" evidence="4">
    <location>
        <begin position="457"/>
        <end position="475"/>
    </location>
</feature>
<dbReference type="Pfam" id="PF00431">
    <property type="entry name" value="CUB"/>
    <property type="match status" value="1"/>
</dbReference>
<feature type="region of interest" description="Disordered" evidence="4">
    <location>
        <begin position="366"/>
        <end position="392"/>
    </location>
</feature>
<dbReference type="InterPro" id="IPR001304">
    <property type="entry name" value="C-type_lectin-like"/>
</dbReference>
<evidence type="ECO:0000256" key="1">
    <source>
        <dbReference type="ARBA" id="ARBA00022737"/>
    </source>
</evidence>
<sequence>MLSLLFEIFCILALCIIYQFQSNVALQPCSDNPIELTATSHPQYVHSPYDEQNLYPPDCDCKFVLATKKPMHRIHVSVLDSELEEPLFTVCNDYCSFRDGNSSSARELVKWCGADYPRSLTSTADTLYLHFHSDSIIQKRGFNLSFVEFELPGCPPEWIADPTDAYCYKLFLYSVGIPWPEAQKACNYEKSNLLTFTGSAEYEFVSDTFSSTYSLPWIGYNDVATEGTFESTERGAPLWPERFPNFGGDHESKDCVFLDWTQKTQVDYAIDDCRSRHSFICKKRRDGSTLAYTLPAGFAREGLVTSSSMDFSVLLAVLVLLILLIILIWIGYHQYKKRKAPAQVNNLDQNQRLVTGSAAVSVLRQSQSSVKESSATNPGAEIESGVRGNRQSQYTAANTNLGYEAGEEDFGQPEVEKPADLSHWTGHEPQHPQAGTHQAGRLSPSKLSSMPRREGTMLTTTSTNPPASNASTGSRFRTRKKSFDRPHVGALDSVSAISMDEFWQK</sequence>
<keyword evidence="2" id="KW-1015">Disulfide bond</keyword>
<comment type="caution">
    <text evidence="9">The sequence shown here is derived from an EMBL/GenBank/DDBJ whole genome shotgun (WGS) entry which is preliminary data.</text>
</comment>
<feature type="region of interest" description="Disordered" evidence="4">
    <location>
        <begin position="409"/>
        <end position="487"/>
    </location>
</feature>
<evidence type="ECO:0000256" key="5">
    <source>
        <dbReference type="SAM" id="Phobius"/>
    </source>
</evidence>
<gene>
    <name evidence="9" type="ORF">DdX_07061</name>
</gene>
<dbReference type="Pfam" id="PF00059">
    <property type="entry name" value="Lectin_C"/>
    <property type="match status" value="1"/>
</dbReference>
<comment type="caution">
    <text evidence="3">Lacks conserved residue(s) required for the propagation of feature annotation.</text>
</comment>
<evidence type="ECO:0000259" key="8">
    <source>
        <dbReference type="PROSITE" id="PS50041"/>
    </source>
</evidence>
<proteinExistence type="predicted"/>
<keyword evidence="5" id="KW-0472">Membrane</keyword>
<dbReference type="CDD" id="cd00041">
    <property type="entry name" value="CUB"/>
    <property type="match status" value="1"/>
</dbReference>
<dbReference type="InterPro" id="IPR016187">
    <property type="entry name" value="CTDL_fold"/>
</dbReference>
<evidence type="ECO:0000313" key="10">
    <source>
        <dbReference type="Proteomes" id="UP001201812"/>
    </source>
</evidence>
<dbReference type="Gene3D" id="2.60.120.290">
    <property type="entry name" value="Spermadhesin, CUB domain"/>
    <property type="match status" value="1"/>
</dbReference>
<dbReference type="PROSITE" id="PS01180">
    <property type="entry name" value="CUB"/>
    <property type="match status" value="1"/>
</dbReference>
<name>A0AAD4N9M9_9BILA</name>
<reference evidence="9" key="1">
    <citation type="submission" date="2022-01" db="EMBL/GenBank/DDBJ databases">
        <title>Genome Sequence Resource for Two Populations of Ditylenchus destructor, the Migratory Endoparasitic Phytonematode.</title>
        <authorList>
            <person name="Zhang H."/>
            <person name="Lin R."/>
            <person name="Xie B."/>
        </authorList>
    </citation>
    <scope>NUCLEOTIDE SEQUENCE</scope>
    <source>
        <strain evidence="9">BazhouSP</strain>
    </source>
</reference>
<keyword evidence="1" id="KW-0677">Repeat</keyword>
<feature type="domain" description="CUB" evidence="7">
    <location>
        <begin position="29"/>
        <end position="149"/>
    </location>
</feature>